<feature type="transmembrane region" description="Helical" evidence="1">
    <location>
        <begin position="51"/>
        <end position="70"/>
    </location>
</feature>
<proteinExistence type="inferred from homology"/>
<keyword evidence="1" id="KW-0812">Transmembrane</keyword>
<feature type="transmembrane region" description="Helical" evidence="1">
    <location>
        <begin position="82"/>
        <end position="106"/>
    </location>
</feature>
<comment type="similarity">
    <text evidence="1">Belongs to the vitamin uptake transporter (VUT/ECF) (TC 2.A.88) family. Q precursor transporter subfamily.</text>
</comment>
<sequence length="235" mass="26677">MNQKDQKTAFRIYLYLGALFITSLVVSNLIFQKFFYWKPFGDVTVFGAPLFEISVGILPYPITFLITDLISEIFGKKKANQVVTAGIFASVFSMGIIYLANVAPAIESSPIGDETFTQVFGLSPLGVLASMLAYLFAQYIDISIYHFWKRVTKGKMLWLRNNFSTFSSQLVDTVTVVGLLCIFGVLPWDLFYGLVISGFLFKIFIAFIDTPFLYLFVYLLRKRFNLKLGEEITLD</sequence>
<dbReference type="InterPro" id="IPR003744">
    <property type="entry name" value="YhhQ"/>
</dbReference>
<keyword evidence="1" id="KW-0813">Transport</keyword>
<dbReference type="HAMAP" id="MF_02088">
    <property type="entry name" value="Q_prec_transport"/>
    <property type="match status" value="1"/>
</dbReference>
<feature type="transmembrane region" description="Helical" evidence="1">
    <location>
        <begin position="12"/>
        <end position="31"/>
    </location>
</feature>
<evidence type="ECO:0000313" key="3">
    <source>
        <dbReference type="Proteomes" id="UP000718451"/>
    </source>
</evidence>
<comment type="function">
    <text evidence="1">Involved in the import of queuosine (Q) precursors, required for Q precursor salvage.</text>
</comment>
<dbReference type="NCBIfam" id="TIGR00697">
    <property type="entry name" value="queuosine precursor transporter"/>
    <property type="match status" value="1"/>
</dbReference>
<keyword evidence="3" id="KW-1185">Reference proteome</keyword>
<dbReference type="PANTHER" id="PTHR34300:SF2">
    <property type="entry name" value="QUEUOSINE PRECURSOR TRANSPORTER-RELATED"/>
    <property type="match status" value="1"/>
</dbReference>
<feature type="transmembrane region" description="Helical" evidence="1">
    <location>
        <begin position="169"/>
        <end position="188"/>
    </location>
</feature>
<dbReference type="Proteomes" id="UP000718451">
    <property type="component" value="Unassembled WGS sequence"/>
</dbReference>
<dbReference type="EMBL" id="JAAWWL010000001">
    <property type="protein sequence ID" value="NKI30581.1"/>
    <property type="molecule type" value="Genomic_DNA"/>
</dbReference>
<feature type="transmembrane region" description="Helical" evidence="1">
    <location>
        <begin position="194"/>
        <end position="220"/>
    </location>
</feature>
<dbReference type="PANTHER" id="PTHR34300">
    <property type="entry name" value="QUEUOSINE PRECURSOR TRANSPORTER-RELATED"/>
    <property type="match status" value="1"/>
</dbReference>
<name>A0ABX1GNB4_9FLAO</name>
<reference evidence="2 3" key="1">
    <citation type="submission" date="2020-04" db="EMBL/GenBank/DDBJ databases">
        <authorList>
            <person name="Yoon J."/>
        </authorList>
    </citation>
    <scope>NUCLEOTIDE SEQUENCE [LARGE SCALE GENOMIC DNA]</scope>
    <source>
        <strain evidence="2 3">DJ-13</strain>
    </source>
</reference>
<keyword evidence="1" id="KW-1003">Cell membrane</keyword>
<feature type="transmembrane region" description="Helical" evidence="1">
    <location>
        <begin position="126"/>
        <end position="148"/>
    </location>
</feature>
<protein>
    <recommendedName>
        <fullName evidence="1">Probable queuosine precursor transporter</fullName>
        <shortName evidence="1">Q precursor transporter</shortName>
    </recommendedName>
</protein>
<evidence type="ECO:0000313" key="2">
    <source>
        <dbReference type="EMBL" id="NKI30581.1"/>
    </source>
</evidence>
<comment type="caution">
    <text evidence="2">The sequence shown here is derived from an EMBL/GenBank/DDBJ whole genome shotgun (WGS) entry which is preliminary data.</text>
</comment>
<evidence type="ECO:0000256" key="1">
    <source>
        <dbReference type="HAMAP-Rule" id="MF_02088"/>
    </source>
</evidence>
<dbReference type="RefSeq" id="WP_168550821.1">
    <property type="nucleotide sequence ID" value="NZ_JAAWWL010000001.1"/>
</dbReference>
<keyword evidence="1" id="KW-1133">Transmembrane helix</keyword>
<gene>
    <name evidence="2" type="ORF">HCU67_01385</name>
</gene>
<dbReference type="Pfam" id="PF02592">
    <property type="entry name" value="Vut_1"/>
    <property type="match status" value="1"/>
</dbReference>
<keyword evidence="1" id="KW-0472">Membrane</keyword>
<organism evidence="2 3">
    <name type="scientific">Croceivirga thetidis</name>
    <dbReference type="NCBI Taxonomy" id="2721623"/>
    <lineage>
        <taxon>Bacteria</taxon>
        <taxon>Pseudomonadati</taxon>
        <taxon>Bacteroidota</taxon>
        <taxon>Flavobacteriia</taxon>
        <taxon>Flavobacteriales</taxon>
        <taxon>Flavobacteriaceae</taxon>
        <taxon>Croceivirga</taxon>
    </lineage>
</organism>
<accession>A0ABX1GNB4</accession>
<comment type="subcellular location">
    <subcellularLocation>
        <location evidence="1">Cell membrane</location>
        <topology evidence="1">Multi-pass membrane protein</topology>
    </subcellularLocation>
</comment>